<accession>A0AAX2RN85</accession>
<dbReference type="EMBL" id="SNSQ01000016">
    <property type="protein sequence ID" value="TEU47564.1"/>
    <property type="molecule type" value="Genomic_DNA"/>
</dbReference>
<name>A0AAX2RN85_BURCE</name>
<reference evidence="1 2" key="1">
    <citation type="submission" date="2019-03" db="EMBL/GenBank/DDBJ databases">
        <title>Burkholderia cepacia outbreak.</title>
        <authorList>
            <person name="Farzana R."/>
            <person name="Walsh T.R."/>
        </authorList>
    </citation>
    <scope>NUCLEOTIDE SEQUENCE [LARGE SCALE GENOMIC DNA]</scope>
    <source>
        <strain evidence="2">d13</strain>
    </source>
</reference>
<dbReference type="RefSeq" id="WP_134256296.1">
    <property type="nucleotide sequence ID" value="NZ_SNSG01000013.1"/>
</dbReference>
<comment type="caution">
    <text evidence="1">The sequence shown here is derived from an EMBL/GenBank/DDBJ whole genome shotgun (WGS) entry which is preliminary data.</text>
</comment>
<gene>
    <name evidence="1" type="ORF">E3D37_16295</name>
</gene>
<evidence type="ECO:0008006" key="3">
    <source>
        <dbReference type="Google" id="ProtNLM"/>
    </source>
</evidence>
<evidence type="ECO:0000313" key="2">
    <source>
        <dbReference type="Proteomes" id="UP000298234"/>
    </source>
</evidence>
<proteinExistence type="predicted"/>
<dbReference type="AlphaFoldDB" id="A0AAX2RN85"/>
<dbReference type="Proteomes" id="UP000298234">
    <property type="component" value="Unassembled WGS sequence"/>
</dbReference>
<sequence length="439" mass="44604">MEQTQPDHVVARTATRKRRSFFAALAKPQRRARELPGRAPSAAIAAAIRRQAGYLLMELSLTLAVASIIQASQLSQVNSAIEQSFGVETGHYLANLQAGMNQYIMSNWGALSTGAAVGNGTITVANAYQPTLAELIQLGYMPQSTNPISPLGLQFVSKITPQNCPGNSCTLYGLAYSTTPFTDGSGLRTDVLGAAVQAVGVDAGMSYAATPGVMTGFANSWGNAVANPVPGNPAGILAVKLGTTSGLGNLLNQLYWRVGDHNLTGPMDANGQNINNVANLNATGDVRAGGTVAAGGAVTAGTSVQANTTVAAGTSVTAGTTLQAGNIATAGAPCSGGIGASTDGRGLYFQCQDGRWVPLGGHLIGYQLFTVQNGWGVPVPSCPGAGTPAIIVNPKSFYVDTTATVNISIAGTGPWTVYITDGSGSGIPGSATAATYCAY</sequence>
<organism evidence="1 2">
    <name type="scientific">Burkholderia cepacia</name>
    <name type="common">Pseudomonas cepacia</name>
    <dbReference type="NCBI Taxonomy" id="292"/>
    <lineage>
        <taxon>Bacteria</taxon>
        <taxon>Pseudomonadati</taxon>
        <taxon>Pseudomonadota</taxon>
        <taxon>Betaproteobacteria</taxon>
        <taxon>Burkholderiales</taxon>
        <taxon>Burkholderiaceae</taxon>
        <taxon>Burkholderia</taxon>
        <taxon>Burkholderia cepacia complex</taxon>
    </lineage>
</organism>
<protein>
    <recommendedName>
        <fullName evidence="3">Shufflon system plasmid conjugative transfer pilus tip adhesin PilV</fullName>
    </recommendedName>
</protein>
<evidence type="ECO:0000313" key="1">
    <source>
        <dbReference type="EMBL" id="TEU47564.1"/>
    </source>
</evidence>